<name>A0ABM1IM99_POLDO</name>
<accession>A0ABM1IM99</accession>
<evidence type="ECO:0000313" key="2">
    <source>
        <dbReference type="Proteomes" id="UP000694924"/>
    </source>
</evidence>
<keyword evidence="2" id="KW-1185">Reference proteome</keyword>
<dbReference type="InterPro" id="IPR038752">
    <property type="entry name" value="IQCH"/>
</dbReference>
<dbReference type="Proteomes" id="UP000694924">
    <property type="component" value="Unplaced"/>
</dbReference>
<dbReference type="InterPro" id="IPR056855">
    <property type="entry name" value="ATP-grasp_IQCH"/>
</dbReference>
<sequence length="881" mass="101098">MCADDSVILKNSYYCVATLCPCMTKNYGFNGPLILGPFNFGPQTEQINVCQNKLDQSKSSVCSSLDSIDSFHYSDCIADSDTNDCNDSINSSSSSSQNVICPKLVECTETKPSRKVTKCRKETPIILEHHCSYVSFPDRRAEEHLEKSYSKKSEEVAKWGKCYDVVDSVFYERDKRIKICEQMGLNIKVAEQDSKKVSCKCENADEEELLSTRVCGLDKRCTSKLRNCKRKETEDDVSKHICSRPSHTCRVGFDGACITGDDFDNLDRFRDIGSCGFAKLCRKLFKWVHCISKNWHDLRSYPHIVVHLPSLNYNNELKCRARKTFDYLQNIQVIDLSSKFYCSVGRVGWLDDPNVEVLYIFPTPQSEELLTILQDLIISVRPDVDISKRLLMLRPEPKCLMKKCVSGSANLFFSPDVYRRVRFLTAGRHAFILSGVIDQKNIFIACELKIPIMGPPLQFQKRLSSKSYIMELLDVNKIQHPPFLHVHSFGQLCRGMAVMIIQYPMYKTWFVKIDNGFYGYQTAIVRFKTGILGSAIRNIERTGNIKEDFLCKLLAETLPTEMQVQKSIYPNNKEFFHDLESFGKFHHNCGNGFENLAIFQACPNNYYDVLSIGVFIEHDLAKPVVITAAEIIHFGRDIRNDMAYFLPQNKILRSELEQLVDNVGTILRNEHVVGYFGIDLVSFRDQFDVGIHAHTQTSFKKKKNQNNYKHFEFCIIIFSKVQQFWVIDIDPYYTDLIAFSDWVKFCVGPCKDGNEKYAQQSKNESKISNITELLIKVNRHAICCGKLYGTGLSKYCGQTLINLCKQNQIYYDNQEKIGCMIYPTDSHNRALNIVSINSTRLLTIKKFIEALKILNQLSLRNNIHETLVDTVDLCNHFKLIE</sequence>
<gene>
    <name evidence="3" type="primary">LOC107068969</name>
</gene>
<dbReference type="Pfam" id="PF24923">
    <property type="entry name" value="ATP-grasp_IQCH"/>
    <property type="match status" value="1"/>
</dbReference>
<organism evidence="2 3">
    <name type="scientific">Polistes dominula</name>
    <name type="common">European paper wasp</name>
    <name type="synonym">Vespa dominula</name>
    <dbReference type="NCBI Taxonomy" id="743375"/>
    <lineage>
        <taxon>Eukaryota</taxon>
        <taxon>Metazoa</taxon>
        <taxon>Ecdysozoa</taxon>
        <taxon>Arthropoda</taxon>
        <taxon>Hexapoda</taxon>
        <taxon>Insecta</taxon>
        <taxon>Pterygota</taxon>
        <taxon>Neoptera</taxon>
        <taxon>Endopterygota</taxon>
        <taxon>Hymenoptera</taxon>
        <taxon>Apocrita</taxon>
        <taxon>Aculeata</taxon>
        <taxon>Vespoidea</taxon>
        <taxon>Vespidae</taxon>
        <taxon>Polistinae</taxon>
        <taxon>Polistini</taxon>
        <taxon>Polistes</taxon>
    </lineage>
</organism>
<evidence type="ECO:0000313" key="3">
    <source>
        <dbReference type="RefSeq" id="XP_015181336.1"/>
    </source>
</evidence>
<evidence type="ECO:0000259" key="1">
    <source>
        <dbReference type="Pfam" id="PF24923"/>
    </source>
</evidence>
<proteinExistence type="predicted"/>
<reference evidence="3" key="1">
    <citation type="submission" date="2025-08" db="UniProtKB">
        <authorList>
            <consortium name="RefSeq"/>
        </authorList>
    </citation>
    <scope>IDENTIFICATION</scope>
    <source>
        <tissue evidence="3">Whole body</tissue>
    </source>
</reference>
<dbReference type="RefSeq" id="XP_015181336.1">
    <property type="nucleotide sequence ID" value="XM_015325850.1"/>
</dbReference>
<dbReference type="PANTHER" id="PTHR14465">
    <property type="entry name" value="IQ DOMAIN-CONTAINING PROTEIN H"/>
    <property type="match status" value="1"/>
</dbReference>
<dbReference type="PANTHER" id="PTHR14465:SF0">
    <property type="entry name" value="IQ DOMAIN-CONTAINING PROTEIN H"/>
    <property type="match status" value="1"/>
</dbReference>
<dbReference type="GeneID" id="107068969"/>
<feature type="domain" description="IQCH-like ATP-grasp" evidence="1">
    <location>
        <begin position="461"/>
        <end position="686"/>
    </location>
</feature>
<protein>
    <submittedName>
        <fullName evidence="3">IQ domain-containing protein H-like</fullName>
    </submittedName>
</protein>